<evidence type="ECO:0000313" key="11">
    <source>
        <dbReference type="EMBL" id="BAM79002.1"/>
    </source>
</evidence>
<dbReference type="Gene3D" id="3.40.1280.10">
    <property type="match status" value="1"/>
</dbReference>
<keyword evidence="8" id="KW-0699">rRNA-binding</keyword>
<keyword evidence="7" id="KW-0949">S-adenosyl-L-methionine</keyword>
<dbReference type="GO" id="GO:0070475">
    <property type="term" value="P:rRNA base methylation"/>
    <property type="evidence" value="ECO:0007669"/>
    <property type="project" value="InterPro"/>
</dbReference>
<dbReference type="EMBL" id="AP006485">
    <property type="protein sequence ID" value="BAM79002.1"/>
    <property type="molecule type" value="Genomic_DNA"/>
</dbReference>
<evidence type="ECO:0000256" key="9">
    <source>
        <dbReference type="ARBA" id="ARBA00022884"/>
    </source>
</evidence>
<proteinExistence type="inferred from homology"/>
<dbReference type="RefSeq" id="XP_005535288.1">
    <property type="nucleotide sequence ID" value="XM_005535231.1"/>
</dbReference>
<keyword evidence="6" id="KW-0808">Transferase</keyword>
<organism evidence="11 12">
    <name type="scientific">Cyanidioschyzon merolae (strain NIES-3377 / 10D)</name>
    <name type="common">Unicellular red alga</name>
    <dbReference type="NCBI Taxonomy" id="280699"/>
    <lineage>
        <taxon>Eukaryota</taxon>
        <taxon>Rhodophyta</taxon>
        <taxon>Bangiophyceae</taxon>
        <taxon>Cyanidiales</taxon>
        <taxon>Cyanidiaceae</taxon>
        <taxon>Cyanidioschyzon</taxon>
    </lineage>
</organism>
<dbReference type="GO" id="GO:0032040">
    <property type="term" value="C:small-subunit processome"/>
    <property type="evidence" value="ECO:0007669"/>
    <property type="project" value="TreeGrafter"/>
</dbReference>
<evidence type="ECO:0000256" key="5">
    <source>
        <dbReference type="ARBA" id="ARBA00022603"/>
    </source>
</evidence>
<evidence type="ECO:0000256" key="10">
    <source>
        <dbReference type="ARBA" id="ARBA00023242"/>
    </source>
</evidence>
<dbReference type="STRING" id="280699.M1VA91"/>
<keyword evidence="3" id="KW-0690">Ribosome biogenesis</keyword>
<keyword evidence="12" id="KW-1185">Reference proteome</keyword>
<dbReference type="InterPro" id="IPR029026">
    <property type="entry name" value="tRNA_m1G_MTases_N"/>
</dbReference>
<keyword evidence="10" id="KW-0539">Nucleus</keyword>
<dbReference type="Proteomes" id="UP000007014">
    <property type="component" value="Chromosome 3"/>
</dbReference>
<dbReference type="OMA" id="VHNTFEL"/>
<dbReference type="GO" id="GO:0019843">
    <property type="term" value="F:rRNA binding"/>
    <property type="evidence" value="ECO:0007669"/>
    <property type="project" value="UniProtKB-KW"/>
</dbReference>
<dbReference type="OrthoDB" id="269804at2759"/>
<dbReference type="Pfam" id="PF03587">
    <property type="entry name" value="EMG1"/>
    <property type="match status" value="1"/>
</dbReference>
<sequence>MKRRRTEVSTEDYIGSGKVYVVLEGACLEAARVDKGKRRQGAAEPLVLLSGEEHATFITRSLGSDPAKYRPDITHHCLLNLLDSPLNKAGRLRVFIHTEKNVLIEVHPRVRLPRTFRRFSGLVAQLLEKRRILATNSNEILMRVVPNPIAKHLPVGCRKILLTDTSEKLRDIRELAVHDIANDEDVAFAIGAISHGDIAPDWTEEHMAISAYACSAATICSRVCHAFEGRYGIL</sequence>
<protein>
    <submittedName>
        <fullName evidence="11">Probable ribosome biogenesis protein NEP1</fullName>
    </submittedName>
</protein>
<dbReference type="Gramene" id="CMC063CT">
    <property type="protein sequence ID" value="CMC063CT"/>
    <property type="gene ID" value="CMC063C"/>
</dbReference>
<dbReference type="KEGG" id="cme:CYME_CMC063C"/>
<dbReference type="InterPro" id="IPR005304">
    <property type="entry name" value="Rbsml_bgen_MeTrfase_EMG1/NEP1"/>
</dbReference>
<dbReference type="GO" id="GO:0070037">
    <property type="term" value="F:rRNA (pseudouridine) methyltransferase activity"/>
    <property type="evidence" value="ECO:0007669"/>
    <property type="project" value="InterPro"/>
</dbReference>
<evidence type="ECO:0000256" key="4">
    <source>
        <dbReference type="ARBA" id="ARBA00022552"/>
    </source>
</evidence>
<evidence type="ECO:0000256" key="1">
    <source>
        <dbReference type="ARBA" id="ARBA00004604"/>
    </source>
</evidence>
<evidence type="ECO:0000256" key="2">
    <source>
        <dbReference type="ARBA" id="ARBA00008115"/>
    </source>
</evidence>
<evidence type="ECO:0000313" key="12">
    <source>
        <dbReference type="Proteomes" id="UP000007014"/>
    </source>
</evidence>
<dbReference type="PANTHER" id="PTHR12636:SF5">
    <property type="entry name" value="RIBOSOMAL RNA SMALL SUBUNIT METHYLTRANSFERASE NEP1"/>
    <property type="match status" value="1"/>
</dbReference>
<keyword evidence="9" id="KW-0694">RNA-binding</keyword>
<accession>M1VA91</accession>
<dbReference type="HOGENOM" id="CLU_055846_1_1_1"/>
<reference evidence="11 12" key="1">
    <citation type="journal article" date="2004" name="Nature">
        <title>Genome sequence of the ultrasmall unicellular red alga Cyanidioschyzon merolae 10D.</title>
        <authorList>
            <person name="Matsuzaki M."/>
            <person name="Misumi O."/>
            <person name="Shin-i T."/>
            <person name="Maruyama S."/>
            <person name="Takahara M."/>
            <person name="Miyagishima S."/>
            <person name="Mori T."/>
            <person name="Nishida K."/>
            <person name="Yagisawa F."/>
            <person name="Nishida K."/>
            <person name="Yoshida Y."/>
            <person name="Nishimura Y."/>
            <person name="Nakao S."/>
            <person name="Kobayashi T."/>
            <person name="Momoyama Y."/>
            <person name="Higashiyama T."/>
            <person name="Minoda A."/>
            <person name="Sano M."/>
            <person name="Nomoto H."/>
            <person name="Oishi K."/>
            <person name="Hayashi H."/>
            <person name="Ohta F."/>
            <person name="Nishizaka S."/>
            <person name="Haga S."/>
            <person name="Miura S."/>
            <person name="Morishita T."/>
            <person name="Kabeya Y."/>
            <person name="Terasawa K."/>
            <person name="Suzuki Y."/>
            <person name="Ishii Y."/>
            <person name="Asakawa S."/>
            <person name="Takano H."/>
            <person name="Ohta N."/>
            <person name="Kuroiwa H."/>
            <person name="Tanaka K."/>
            <person name="Shimizu N."/>
            <person name="Sugano S."/>
            <person name="Sato N."/>
            <person name="Nozaki H."/>
            <person name="Ogasawara N."/>
            <person name="Kohara Y."/>
            <person name="Kuroiwa T."/>
        </authorList>
    </citation>
    <scope>NUCLEOTIDE SEQUENCE [LARGE SCALE GENOMIC DNA]</scope>
    <source>
        <strain evidence="11 12">10D</strain>
    </source>
</reference>
<gene>
    <name evidence="11" type="ORF">CYME_CMC063C</name>
</gene>
<comment type="subcellular location">
    <subcellularLocation>
        <location evidence="1">Nucleus</location>
        <location evidence="1">Nucleolus</location>
    </subcellularLocation>
</comment>
<evidence type="ECO:0000256" key="3">
    <source>
        <dbReference type="ARBA" id="ARBA00022517"/>
    </source>
</evidence>
<comment type="similarity">
    <text evidence="2">Belongs to the class IV-like SAM-binding methyltransferase superfamily. RNA methyltransferase NEP1 family.</text>
</comment>
<dbReference type="SUPFAM" id="SSF75217">
    <property type="entry name" value="alpha/beta knot"/>
    <property type="match status" value="1"/>
</dbReference>
<evidence type="ECO:0000256" key="8">
    <source>
        <dbReference type="ARBA" id="ARBA00022730"/>
    </source>
</evidence>
<dbReference type="eggNOG" id="KOG3073">
    <property type="taxonomic scope" value="Eukaryota"/>
</dbReference>
<keyword evidence="4" id="KW-0698">rRNA processing</keyword>
<evidence type="ECO:0000256" key="7">
    <source>
        <dbReference type="ARBA" id="ARBA00022691"/>
    </source>
</evidence>
<keyword evidence="5" id="KW-0489">Methyltransferase</keyword>
<dbReference type="FunFam" id="3.40.1280.10:FF:000003">
    <property type="entry name" value="Ribosomal RNA small subunit methyltransferase"/>
    <property type="match status" value="1"/>
</dbReference>
<dbReference type="InterPro" id="IPR029028">
    <property type="entry name" value="Alpha/beta_knot_MTases"/>
</dbReference>
<name>M1VA91_CYAM1</name>
<evidence type="ECO:0000256" key="6">
    <source>
        <dbReference type="ARBA" id="ARBA00022679"/>
    </source>
</evidence>
<dbReference type="CDD" id="cd18088">
    <property type="entry name" value="Nep1-like"/>
    <property type="match status" value="1"/>
</dbReference>
<dbReference type="GeneID" id="16992450"/>
<reference evidence="11 12" key="2">
    <citation type="journal article" date="2007" name="BMC Biol.">
        <title>A 100%-complete sequence reveals unusually simple genomic features in the hot-spring red alga Cyanidioschyzon merolae.</title>
        <authorList>
            <person name="Nozaki H."/>
            <person name="Takano H."/>
            <person name="Misumi O."/>
            <person name="Terasawa K."/>
            <person name="Matsuzaki M."/>
            <person name="Maruyama S."/>
            <person name="Nishida K."/>
            <person name="Yagisawa F."/>
            <person name="Yoshida Y."/>
            <person name="Fujiwara T."/>
            <person name="Takio S."/>
            <person name="Tamura K."/>
            <person name="Chung S.J."/>
            <person name="Nakamura S."/>
            <person name="Kuroiwa H."/>
            <person name="Tanaka K."/>
            <person name="Sato N."/>
            <person name="Kuroiwa T."/>
        </authorList>
    </citation>
    <scope>NUCLEOTIDE SEQUENCE [LARGE SCALE GENOMIC DNA]</scope>
    <source>
        <strain evidence="11 12">10D</strain>
    </source>
</reference>
<dbReference type="PANTHER" id="PTHR12636">
    <property type="entry name" value="NEP1/MRA1"/>
    <property type="match status" value="1"/>
</dbReference>
<dbReference type="AlphaFoldDB" id="M1VA91"/>